<evidence type="ECO:0000256" key="2">
    <source>
        <dbReference type="ARBA" id="ARBA00022475"/>
    </source>
</evidence>
<dbReference type="InterPro" id="IPR036259">
    <property type="entry name" value="MFS_trans_sf"/>
</dbReference>
<dbReference type="GO" id="GO:0016020">
    <property type="term" value="C:membrane"/>
    <property type="evidence" value="ECO:0007669"/>
    <property type="project" value="UniProtKB-SubCell"/>
</dbReference>
<feature type="transmembrane region" description="Helical" evidence="7">
    <location>
        <begin position="97"/>
        <end position="116"/>
    </location>
</feature>
<feature type="transmembrane region" description="Helical" evidence="7">
    <location>
        <begin position="275"/>
        <end position="297"/>
    </location>
</feature>
<feature type="transmembrane region" description="Helical" evidence="7">
    <location>
        <begin position="304"/>
        <end position="324"/>
    </location>
</feature>
<dbReference type="Proteomes" id="UP000339249">
    <property type="component" value="Unassembled WGS sequence"/>
</dbReference>
<dbReference type="PROSITE" id="PS50850">
    <property type="entry name" value="MFS"/>
    <property type="match status" value="1"/>
</dbReference>
<keyword evidence="5 7" id="KW-0472">Membrane</keyword>
<feature type="domain" description="Major facilitator superfamily (MFS) profile" evidence="8">
    <location>
        <begin position="29"/>
        <end position="381"/>
    </location>
</feature>
<evidence type="ECO:0000313" key="9">
    <source>
        <dbReference type="EMBL" id="VTN11651.1"/>
    </source>
</evidence>
<dbReference type="InterPro" id="IPR011701">
    <property type="entry name" value="MFS"/>
</dbReference>
<dbReference type="InterPro" id="IPR020846">
    <property type="entry name" value="MFS_dom"/>
</dbReference>
<gene>
    <name evidence="9" type="primary">yjjL_1</name>
    <name evidence="9" type="ORF">NCTC9185_03609</name>
</gene>
<evidence type="ECO:0000256" key="3">
    <source>
        <dbReference type="ARBA" id="ARBA00022692"/>
    </source>
</evidence>
<evidence type="ECO:0000256" key="6">
    <source>
        <dbReference type="ARBA" id="ARBA00038514"/>
    </source>
</evidence>
<keyword evidence="2" id="KW-1003">Cell membrane</keyword>
<dbReference type="Pfam" id="PF07690">
    <property type="entry name" value="MFS_1"/>
    <property type="match status" value="1"/>
</dbReference>
<keyword evidence="4 7" id="KW-1133">Transmembrane helix</keyword>
<dbReference type="CDD" id="cd17319">
    <property type="entry name" value="MFS_ExuT_GudP_like"/>
    <property type="match status" value="1"/>
</dbReference>
<feature type="transmembrane region" description="Helical" evidence="7">
    <location>
        <begin position="330"/>
        <end position="353"/>
    </location>
</feature>
<evidence type="ECO:0000259" key="8">
    <source>
        <dbReference type="PROSITE" id="PS50850"/>
    </source>
</evidence>
<dbReference type="AlphaFoldDB" id="A0A4U9D1R4"/>
<organism evidence="9 10">
    <name type="scientific">Raoultella terrigena</name>
    <name type="common">Klebsiella terrigena</name>
    <dbReference type="NCBI Taxonomy" id="577"/>
    <lineage>
        <taxon>Bacteria</taxon>
        <taxon>Pseudomonadati</taxon>
        <taxon>Pseudomonadota</taxon>
        <taxon>Gammaproteobacteria</taxon>
        <taxon>Enterobacterales</taxon>
        <taxon>Enterobacteriaceae</taxon>
        <taxon>Klebsiella/Raoultella group</taxon>
        <taxon>Raoultella</taxon>
    </lineage>
</organism>
<feature type="transmembrane region" description="Helical" evidence="7">
    <location>
        <begin position="31"/>
        <end position="51"/>
    </location>
</feature>
<evidence type="ECO:0000313" key="10">
    <source>
        <dbReference type="Proteomes" id="UP000339249"/>
    </source>
</evidence>
<evidence type="ECO:0000256" key="1">
    <source>
        <dbReference type="ARBA" id="ARBA00004141"/>
    </source>
</evidence>
<dbReference type="InterPro" id="IPR050382">
    <property type="entry name" value="MFS_Na/Anion_cotransporter"/>
</dbReference>
<dbReference type="GO" id="GO:0022857">
    <property type="term" value="F:transmembrane transporter activity"/>
    <property type="evidence" value="ECO:0007669"/>
    <property type="project" value="InterPro"/>
</dbReference>
<protein>
    <submittedName>
        <fullName evidence="9">L-galactonate transporter</fullName>
    </submittedName>
</protein>
<accession>A0A4U9D1R4</accession>
<evidence type="ECO:0000256" key="7">
    <source>
        <dbReference type="SAM" id="Phobius"/>
    </source>
</evidence>
<proteinExistence type="inferred from homology"/>
<name>A0A4U9D1R4_RAOTE</name>
<feature type="transmembrane region" description="Helical" evidence="7">
    <location>
        <begin position="157"/>
        <end position="181"/>
    </location>
</feature>
<comment type="similarity">
    <text evidence="6">Belongs to the major facilitator superfamily. Phthalate permease family.</text>
</comment>
<keyword evidence="3 7" id="KW-0812">Transmembrane</keyword>
<feature type="transmembrane region" description="Helical" evidence="7">
    <location>
        <begin position="187"/>
        <end position="207"/>
    </location>
</feature>
<feature type="transmembrane region" description="Helical" evidence="7">
    <location>
        <begin position="233"/>
        <end position="255"/>
    </location>
</feature>
<sequence>MTTLETNTAPSVASGEGVHAPEKAVRWAIPLSLLACVLLAFFDKISIAALFSDSHFQQAMGIDFDTTRLGILMSAFLLSYGFSSVLLSGLGDRIAPLRLLTGMMVVWCVLMVMMGFTHSYSAMIVLRVLLGIAEGPLFPLAFAIVRHTFPQRLQARATMLWLLGTPVGAAIGFPLSIWLLSTFGWQSTFFVMAMLTAPVLIFVRIGLRGIQLEGKTSAAASSQEERRSARRELFVSPHFWMICVFNIAFLAYLWGINGWLPGYLIKGKGIHLEHAGWLSSMPFIAMLLGEIIGAWLSDRVDKRAAACFISLAGAAVGLAAVMHFTSPLTVIAAMSFSTFMWGTGAPNIFALLAKATHPRSAPRRAGFSTGWETLPAPCRRR</sequence>
<feature type="transmembrane region" description="Helical" evidence="7">
    <location>
        <begin position="71"/>
        <end position="90"/>
    </location>
</feature>
<dbReference type="SUPFAM" id="SSF103473">
    <property type="entry name" value="MFS general substrate transporter"/>
    <property type="match status" value="1"/>
</dbReference>
<reference evidence="9 10" key="1">
    <citation type="submission" date="2019-04" db="EMBL/GenBank/DDBJ databases">
        <authorList>
            <consortium name="Pathogen Informatics"/>
        </authorList>
    </citation>
    <scope>NUCLEOTIDE SEQUENCE [LARGE SCALE GENOMIC DNA]</scope>
    <source>
        <strain evidence="9 10">NCTC9185</strain>
    </source>
</reference>
<feature type="transmembrane region" description="Helical" evidence="7">
    <location>
        <begin position="122"/>
        <end position="145"/>
    </location>
</feature>
<dbReference type="Gene3D" id="1.20.1250.20">
    <property type="entry name" value="MFS general substrate transporter like domains"/>
    <property type="match status" value="2"/>
</dbReference>
<dbReference type="PANTHER" id="PTHR11662:SF399">
    <property type="entry name" value="FI19708P1-RELATED"/>
    <property type="match status" value="1"/>
</dbReference>
<dbReference type="PANTHER" id="PTHR11662">
    <property type="entry name" value="SOLUTE CARRIER FAMILY 17"/>
    <property type="match status" value="1"/>
</dbReference>
<evidence type="ECO:0000256" key="4">
    <source>
        <dbReference type="ARBA" id="ARBA00022989"/>
    </source>
</evidence>
<dbReference type="EMBL" id="CABDVU010000001">
    <property type="protein sequence ID" value="VTN11651.1"/>
    <property type="molecule type" value="Genomic_DNA"/>
</dbReference>
<comment type="subcellular location">
    <subcellularLocation>
        <location evidence="1">Membrane</location>
        <topology evidence="1">Multi-pass membrane protein</topology>
    </subcellularLocation>
</comment>
<evidence type="ECO:0000256" key="5">
    <source>
        <dbReference type="ARBA" id="ARBA00023136"/>
    </source>
</evidence>